<sequence length="61" mass="6802">MIDLNDKWHSQIRMASRDSCTDVLYPVLRSSGNTVSNCGGGTTRTRNSVLRAMRPMNLVAF</sequence>
<accession>A0A6J5R4H0</accession>
<protein>
    <submittedName>
        <fullName evidence="1">Uncharacterized protein</fullName>
    </submittedName>
</protein>
<proteinExistence type="predicted"/>
<name>A0A6J5R4H0_9CAUD</name>
<organism evidence="1">
    <name type="scientific">uncultured Caudovirales phage</name>
    <dbReference type="NCBI Taxonomy" id="2100421"/>
    <lineage>
        <taxon>Viruses</taxon>
        <taxon>Duplodnaviria</taxon>
        <taxon>Heunggongvirae</taxon>
        <taxon>Uroviricota</taxon>
        <taxon>Caudoviricetes</taxon>
        <taxon>Peduoviridae</taxon>
        <taxon>Maltschvirus</taxon>
        <taxon>Maltschvirus maltsch</taxon>
    </lineage>
</organism>
<dbReference type="EMBL" id="LR797178">
    <property type="protein sequence ID" value="CAB4191643.1"/>
    <property type="molecule type" value="Genomic_DNA"/>
</dbReference>
<evidence type="ECO:0000313" key="1">
    <source>
        <dbReference type="EMBL" id="CAB4191643.1"/>
    </source>
</evidence>
<gene>
    <name evidence="1" type="ORF">UFOVP1229_68</name>
</gene>
<reference evidence="1" key="1">
    <citation type="submission" date="2020-05" db="EMBL/GenBank/DDBJ databases">
        <authorList>
            <person name="Chiriac C."/>
            <person name="Salcher M."/>
            <person name="Ghai R."/>
            <person name="Kavagutti S V."/>
        </authorList>
    </citation>
    <scope>NUCLEOTIDE SEQUENCE</scope>
</reference>